<dbReference type="GO" id="GO:0008270">
    <property type="term" value="F:zinc ion binding"/>
    <property type="evidence" value="ECO:0007669"/>
    <property type="project" value="UniProtKB-KW"/>
</dbReference>
<dbReference type="PROSITE" id="PS50089">
    <property type="entry name" value="ZF_RING_2"/>
    <property type="match status" value="1"/>
</dbReference>
<dbReference type="PANTHER" id="PTHR45969">
    <property type="entry name" value="RING ZINC FINGER PROTEIN-RELATED"/>
    <property type="match status" value="1"/>
</dbReference>
<evidence type="ECO:0000313" key="6">
    <source>
        <dbReference type="EMBL" id="KAJ8506331.1"/>
    </source>
</evidence>
<dbReference type="GO" id="GO:0016567">
    <property type="term" value="P:protein ubiquitination"/>
    <property type="evidence" value="ECO:0007669"/>
    <property type="project" value="TreeGrafter"/>
</dbReference>
<dbReference type="EMBL" id="JAQQAF010000002">
    <property type="protein sequence ID" value="KAJ8506331.1"/>
    <property type="molecule type" value="Genomic_DNA"/>
</dbReference>
<evidence type="ECO:0000256" key="4">
    <source>
        <dbReference type="PROSITE-ProRule" id="PRU00175"/>
    </source>
</evidence>
<evidence type="ECO:0000256" key="1">
    <source>
        <dbReference type="ARBA" id="ARBA00022723"/>
    </source>
</evidence>
<keyword evidence="2 4" id="KW-0863">Zinc-finger</keyword>
<dbReference type="PANTHER" id="PTHR45969:SF81">
    <property type="entry name" value="OS08G0157400 PROTEIN"/>
    <property type="match status" value="1"/>
</dbReference>
<protein>
    <recommendedName>
        <fullName evidence="5">RING-type domain-containing protein</fullName>
    </recommendedName>
</protein>
<dbReference type="InterPro" id="IPR001841">
    <property type="entry name" value="Znf_RING"/>
</dbReference>
<feature type="domain" description="RING-type" evidence="5">
    <location>
        <begin position="90"/>
        <end position="133"/>
    </location>
</feature>
<keyword evidence="1" id="KW-0479">Metal-binding</keyword>
<dbReference type="GO" id="GO:0061630">
    <property type="term" value="F:ubiquitin protein ligase activity"/>
    <property type="evidence" value="ECO:0007669"/>
    <property type="project" value="TreeGrafter"/>
</dbReference>
<name>A0AAV8RMG0_ENSVE</name>
<dbReference type="SUPFAM" id="SSF57850">
    <property type="entry name" value="RING/U-box"/>
    <property type="match status" value="1"/>
</dbReference>
<evidence type="ECO:0000256" key="2">
    <source>
        <dbReference type="ARBA" id="ARBA00022771"/>
    </source>
</evidence>
<accession>A0AAV8RMG0</accession>
<gene>
    <name evidence="6" type="ORF">OPV22_007217</name>
</gene>
<keyword evidence="3" id="KW-0862">Zinc</keyword>
<dbReference type="SMART" id="SM00184">
    <property type="entry name" value="RING"/>
    <property type="match status" value="1"/>
</dbReference>
<reference evidence="6 7" key="1">
    <citation type="submission" date="2022-12" db="EMBL/GenBank/DDBJ databases">
        <title>Chromosome-scale assembly of the Ensete ventricosum genome.</title>
        <authorList>
            <person name="Dussert Y."/>
            <person name="Stocks J."/>
            <person name="Wendawek A."/>
            <person name="Woldeyes F."/>
            <person name="Nichols R.A."/>
            <person name="Borrell J.S."/>
        </authorList>
    </citation>
    <scope>NUCLEOTIDE SEQUENCE [LARGE SCALE GENOMIC DNA]</scope>
    <source>
        <strain evidence="7">cv. Maze</strain>
        <tissue evidence="6">Seeds</tissue>
    </source>
</reference>
<evidence type="ECO:0000256" key="3">
    <source>
        <dbReference type="ARBA" id="ARBA00022833"/>
    </source>
</evidence>
<evidence type="ECO:0000313" key="7">
    <source>
        <dbReference type="Proteomes" id="UP001222027"/>
    </source>
</evidence>
<evidence type="ECO:0000259" key="5">
    <source>
        <dbReference type="PROSITE" id="PS50089"/>
    </source>
</evidence>
<dbReference type="Proteomes" id="UP001222027">
    <property type="component" value="Unassembled WGS sequence"/>
</dbReference>
<comment type="caution">
    <text evidence="6">The sequence shown here is derived from an EMBL/GenBank/DDBJ whole genome shotgun (WGS) entry which is preliminary data.</text>
</comment>
<dbReference type="InterPro" id="IPR013083">
    <property type="entry name" value="Znf_RING/FYVE/PHD"/>
</dbReference>
<proteinExistence type="predicted"/>
<sequence length="140" mass="15630">MAVPFQSYVLVLPKPVMLFFQFLAWVDFAVSLVSSYLGLCGPPEPLTPTWGEHALYLPATETPSSSIKKQLRVVAFSRFARRRRVEELTCVICLSEVASGHEVRELGNCAHGFHADCIDRWVDVGRDTCPLCRAHLLPSV</sequence>
<dbReference type="Gene3D" id="3.30.40.10">
    <property type="entry name" value="Zinc/RING finger domain, C3HC4 (zinc finger)"/>
    <property type="match status" value="1"/>
</dbReference>
<keyword evidence="7" id="KW-1185">Reference proteome</keyword>
<dbReference type="Pfam" id="PF13639">
    <property type="entry name" value="zf-RING_2"/>
    <property type="match status" value="1"/>
</dbReference>
<dbReference type="AlphaFoldDB" id="A0AAV8RMG0"/>
<organism evidence="6 7">
    <name type="scientific">Ensete ventricosum</name>
    <name type="common">Abyssinian banana</name>
    <name type="synonym">Musa ensete</name>
    <dbReference type="NCBI Taxonomy" id="4639"/>
    <lineage>
        <taxon>Eukaryota</taxon>
        <taxon>Viridiplantae</taxon>
        <taxon>Streptophyta</taxon>
        <taxon>Embryophyta</taxon>
        <taxon>Tracheophyta</taxon>
        <taxon>Spermatophyta</taxon>
        <taxon>Magnoliopsida</taxon>
        <taxon>Liliopsida</taxon>
        <taxon>Zingiberales</taxon>
        <taxon>Musaceae</taxon>
        <taxon>Ensete</taxon>
    </lineage>
</organism>